<keyword evidence="1" id="KW-0175">Coiled coil</keyword>
<dbReference type="AlphaFoldDB" id="G0UCB1"/>
<reference evidence="3" key="1">
    <citation type="journal article" date="2012" name="Proc. Natl. Acad. Sci. U.S.A.">
        <title>Antigenic diversity is generated by distinct evolutionary mechanisms in African trypanosome species.</title>
        <authorList>
            <person name="Jackson A.P."/>
            <person name="Berry A."/>
            <person name="Aslett M."/>
            <person name="Allison H.C."/>
            <person name="Burton P."/>
            <person name="Vavrova-Anderson J."/>
            <person name="Brown R."/>
            <person name="Browne H."/>
            <person name="Corton N."/>
            <person name="Hauser H."/>
            <person name="Gamble J."/>
            <person name="Gilderthorp R."/>
            <person name="Marcello L."/>
            <person name="McQuillan J."/>
            <person name="Otto T.D."/>
            <person name="Quail M.A."/>
            <person name="Sanders M.J."/>
            <person name="van Tonder A."/>
            <person name="Ginger M.L."/>
            <person name="Field M.C."/>
            <person name="Barry J.D."/>
            <person name="Hertz-Fowler C."/>
            <person name="Berriman M."/>
        </authorList>
    </citation>
    <scope>NUCLEOTIDE SEQUENCE</scope>
    <source>
        <strain evidence="3">Y486</strain>
    </source>
</reference>
<evidence type="ECO:0000256" key="2">
    <source>
        <dbReference type="SAM" id="MobiDB-lite"/>
    </source>
</evidence>
<feature type="region of interest" description="Disordered" evidence="2">
    <location>
        <begin position="248"/>
        <end position="373"/>
    </location>
</feature>
<feature type="region of interest" description="Disordered" evidence="2">
    <location>
        <begin position="414"/>
        <end position="436"/>
    </location>
</feature>
<dbReference type="Gene3D" id="3.80.10.10">
    <property type="entry name" value="Ribonuclease Inhibitor"/>
    <property type="match status" value="2"/>
</dbReference>
<feature type="compositionally biased region" description="Basic residues" evidence="2">
    <location>
        <begin position="299"/>
        <end position="308"/>
    </location>
</feature>
<dbReference type="PANTHER" id="PTHR46761">
    <property type="entry name" value="RAN GTPASE-ACTIVATING PROTEIN 1"/>
    <property type="match status" value="1"/>
</dbReference>
<feature type="compositionally biased region" description="Polar residues" evidence="2">
    <location>
        <begin position="421"/>
        <end position="436"/>
    </location>
</feature>
<dbReference type="InterPro" id="IPR001611">
    <property type="entry name" value="Leu-rich_rpt"/>
</dbReference>
<dbReference type="Pfam" id="PF13516">
    <property type="entry name" value="LRR_6"/>
    <property type="match status" value="2"/>
</dbReference>
<dbReference type="SUPFAM" id="SSF52047">
    <property type="entry name" value="RNI-like"/>
    <property type="match status" value="1"/>
</dbReference>
<dbReference type="InterPro" id="IPR032675">
    <property type="entry name" value="LRR_dom_sf"/>
</dbReference>
<feature type="compositionally biased region" description="Polar residues" evidence="2">
    <location>
        <begin position="346"/>
        <end position="359"/>
    </location>
</feature>
<organism evidence="3">
    <name type="scientific">Trypanosoma vivax (strain Y486)</name>
    <dbReference type="NCBI Taxonomy" id="1055687"/>
    <lineage>
        <taxon>Eukaryota</taxon>
        <taxon>Discoba</taxon>
        <taxon>Euglenozoa</taxon>
        <taxon>Kinetoplastea</taxon>
        <taxon>Metakinetoplastina</taxon>
        <taxon>Trypanosomatida</taxon>
        <taxon>Trypanosomatidae</taxon>
        <taxon>Trypanosoma</taxon>
        <taxon>Duttonella</taxon>
    </lineage>
</organism>
<sequence length="496" mass="54520">GLKVLDLSENDITKLGVIPIAAALGNESCDIVELSFHNNKIEADAAAYLGQALRQAGRLKHLHLGYNAIRETGATQLARCIPLSANLSTLDLTANRIGASGGKELARALMSSSCNIQRLNLRHNLFDSETIELFADVLSNNTSLIQLFLGFMNPAPKSAALVLAAVPNNRSMLLLDIYGWKLPPEGAWGLIDNIQKGNTTLVALVTDACQSVAQQIDHGNEERDRRGLHAIYVGPDDRDAYMATKSLRRVSQVHSRRPSRTPSFGPPSSRNAALSDAVTPVSRRHKDAPSTTQKASVTHSRRSAHLRQQRVEGTSSQQDSVRSTSQNSVMERQSRSEQQHDRAVSSRDTNGNTSTNGRLKTTKVEARGTHESLQSMETLKRLVEDLRTELVIQKEKHRALELRVIALEGRKECHCSDNPRGHSSTLRPQESVPLNRTPSTRNVVAVDAATRSEVVRRSTDVVGATSRSASVREITNRMSWDRNRSNVATPCDVDHR</sequence>
<dbReference type="InterPro" id="IPR045203">
    <property type="entry name" value="RanGAP1/2"/>
</dbReference>
<dbReference type="EMBL" id="HE573027">
    <property type="protein sequence ID" value="CCC53462.1"/>
    <property type="molecule type" value="Genomic_DNA"/>
</dbReference>
<dbReference type="VEuPathDB" id="TriTrypDB:TvY486_1109460"/>
<gene>
    <name evidence="3" type="ORF">TVY486_1109460</name>
</gene>
<dbReference type="PANTHER" id="PTHR46761:SF2">
    <property type="entry name" value="RAN GTPASE-ACTIVATING PROTEIN 1"/>
    <property type="match status" value="1"/>
</dbReference>
<feature type="compositionally biased region" description="Basic and acidic residues" evidence="2">
    <location>
        <begin position="332"/>
        <end position="345"/>
    </location>
</feature>
<evidence type="ECO:0000256" key="1">
    <source>
        <dbReference type="SAM" id="Coils"/>
    </source>
</evidence>
<protein>
    <submittedName>
        <fullName evidence="3">HERTS</fullName>
    </submittedName>
</protein>
<dbReference type="SMART" id="SM00368">
    <property type="entry name" value="LRR_RI"/>
    <property type="match status" value="5"/>
</dbReference>
<feature type="non-terminal residue" evidence="3">
    <location>
        <position position="1"/>
    </location>
</feature>
<feature type="coiled-coil region" evidence="1">
    <location>
        <begin position="376"/>
        <end position="403"/>
    </location>
</feature>
<feature type="compositionally biased region" description="Polar residues" evidence="2">
    <location>
        <begin position="289"/>
        <end position="298"/>
    </location>
</feature>
<proteinExistence type="predicted"/>
<name>G0UCB1_TRYVY</name>
<accession>G0UCB1</accession>
<evidence type="ECO:0000313" key="3">
    <source>
        <dbReference type="EMBL" id="CCC53462.1"/>
    </source>
</evidence>
<feature type="non-terminal residue" evidence="3">
    <location>
        <position position="496"/>
    </location>
</feature>
<dbReference type="GO" id="GO:0005096">
    <property type="term" value="F:GTPase activator activity"/>
    <property type="evidence" value="ECO:0007669"/>
    <property type="project" value="InterPro"/>
</dbReference>
<feature type="compositionally biased region" description="Polar residues" evidence="2">
    <location>
        <begin position="311"/>
        <end position="331"/>
    </location>
</feature>
<feature type="compositionally biased region" description="Polar residues" evidence="2">
    <location>
        <begin position="260"/>
        <end position="272"/>
    </location>
</feature>